<protein>
    <submittedName>
        <fullName evidence="6">SH3 domain-containing protein</fullName>
    </submittedName>
</protein>
<feature type="compositionally biased region" description="Low complexity" evidence="3">
    <location>
        <begin position="501"/>
        <end position="513"/>
    </location>
</feature>
<feature type="compositionally biased region" description="Polar residues" evidence="3">
    <location>
        <begin position="260"/>
        <end position="269"/>
    </location>
</feature>
<feature type="region of interest" description="Disordered" evidence="3">
    <location>
        <begin position="260"/>
        <end position="285"/>
    </location>
</feature>
<evidence type="ECO:0000313" key="6">
    <source>
        <dbReference type="WBParaSite" id="Csp11.Scaffold629.g14218.t1"/>
    </source>
</evidence>
<dbReference type="PANTHER" id="PTHR22834">
    <property type="entry name" value="NUCLEAR FUSION PROTEIN FUS2"/>
    <property type="match status" value="1"/>
</dbReference>
<dbReference type="Proteomes" id="UP000095282">
    <property type="component" value="Unplaced"/>
</dbReference>
<dbReference type="InterPro" id="IPR051492">
    <property type="entry name" value="Dynamin-Rho_GEF"/>
</dbReference>
<dbReference type="Pfam" id="PF14604">
    <property type="entry name" value="SH3_9"/>
    <property type="match status" value="1"/>
</dbReference>
<dbReference type="SUPFAM" id="SSF50044">
    <property type="entry name" value="SH3-domain"/>
    <property type="match status" value="1"/>
</dbReference>
<dbReference type="STRING" id="1561998.A0A1I7U2L5"/>
<feature type="compositionally biased region" description="Low complexity" evidence="3">
    <location>
        <begin position="270"/>
        <end position="285"/>
    </location>
</feature>
<evidence type="ECO:0000256" key="2">
    <source>
        <dbReference type="PROSITE-ProRule" id="PRU00192"/>
    </source>
</evidence>
<dbReference type="SUPFAM" id="SSF103657">
    <property type="entry name" value="BAR/IMD domain-like"/>
    <property type="match status" value="1"/>
</dbReference>
<evidence type="ECO:0000256" key="1">
    <source>
        <dbReference type="ARBA" id="ARBA00022443"/>
    </source>
</evidence>
<dbReference type="Gene3D" id="1.20.1270.60">
    <property type="entry name" value="Arfaptin homology (AH) domain/BAR domain"/>
    <property type="match status" value="1"/>
</dbReference>
<feature type="region of interest" description="Disordered" evidence="3">
    <location>
        <begin position="490"/>
        <end position="513"/>
    </location>
</feature>
<dbReference type="PROSITE" id="PS50002">
    <property type="entry name" value="SH3"/>
    <property type="match status" value="1"/>
</dbReference>
<dbReference type="GO" id="GO:0005737">
    <property type="term" value="C:cytoplasm"/>
    <property type="evidence" value="ECO:0007669"/>
    <property type="project" value="TreeGrafter"/>
</dbReference>
<evidence type="ECO:0000259" key="4">
    <source>
        <dbReference type="PROSITE" id="PS50002"/>
    </source>
</evidence>
<sequence length="854" mass="93708">MSDDKQTFGEMLSKMTFHSLKKKSNRFTYRMGSSLGVVKLLRDTDFDRLVCELDSAERRLVRFNYMLVIYRKKMFHETRVLMHKKLVEPRKKQLSNGDIDHQLQPFNHAIKLWANEVNMKIRDDIVKALRNIPKRLIKKRNDKLMDYEASRTKEKGSGKRDFAEIQKDYEALNTQVKQQLPKVTEYLTTVLANSMKLVAEHDKRLMETLRKLFNEAKTRSNDDSTRHPRALIVPTSACFIDYYDQDRMKPLQKIANKAIQNMKQRARSASPTNKKSSGPSSSSINDSKDLWAAQSSILAPSASEALPTISESTPVGHVHKFRPQSQTERNTILEKAGAKGRLSDIFVATSHYPADAGMLKLALSEGKLLIVRQNDVVLAVNREVPSMWLCYNGYYNAMLPSNILKPYTSIEKGEEAAQALQQPATVTQKPSAPKSQNLIDLEDLFGNPTPQAPPPQHNFANFDSMVSLQPLQPTVTAQSAQFDWNQAAKTLPLAPPPQQPQQPQGGPNYSLDLDDLLSGLSTIDWGAKAPPPAAQEATTPASASAAALYSNTDFFSSTTTTSPPVSAFRGVDFQTGVFNPNSLPDEAPPPLPVIVNPTRDDPFSVNFDTAFTPTSSSSGGGGVKFPVSFDEQPMSGGLGGLSAGISQIRSASAAAQPTNAWNMMARSDSPQPLIPSRPGPAVKNQVYPNLNDFNNTPSAFGANTSGGLPPRNAAQQMPPMYSAVPNDSMSMTYAMPPMYDTTPMTPQAIQPTQVAPAPAPAPAPSMYDSPPSIAPMYDQAPAEPPTSPAIRPVLCQVKVDYDFLPQGSNQVEVREGEVIGVLQRTDDDGNPEWLLIKRSSGQVGYVPAAYCRPT</sequence>
<accession>A0A1I7U2L5</accession>
<dbReference type="eggNOG" id="KOG3519">
    <property type="taxonomic scope" value="Eukaryota"/>
</dbReference>
<organism evidence="5 6">
    <name type="scientific">Caenorhabditis tropicalis</name>
    <dbReference type="NCBI Taxonomy" id="1561998"/>
    <lineage>
        <taxon>Eukaryota</taxon>
        <taxon>Metazoa</taxon>
        <taxon>Ecdysozoa</taxon>
        <taxon>Nematoda</taxon>
        <taxon>Chromadorea</taxon>
        <taxon>Rhabditida</taxon>
        <taxon>Rhabditina</taxon>
        <taxon>Rhabditomorpha</taxon>
        <taxon>Rhabditoidea</taxon>
        <taxon>Rhabditidae</taxon>
        <taxon>Peloderinae</taxon>
        <taxon>Caenorhabditis</taxon>
    </lineage>
</organism>
<dbReference type="AlphaFoldDB" id="A0A1I7U2L5"/>
<dbReference type="InterPro" id="IPR036028">
    <property type="entry name" value="SH3-like_dom_sf"/>
</dbReference>
<proteinExistence type="predicted"/>
<dbReference type="InterPro" id="IPR027267">
    <property type="entry name" value="AH/BAR_dom_sf"/>
</dbReference>
<feature type="domain" description="SH3" evidence="4">
    <location>
        <begin position="792"/>
        <end position="854"/>
    </location>
</feature>
<dbReference type="GO" id="GO:0005085">
    <property type="term" value="F:guanyl-nucleotide exchange factor activity"/>
    <property type="evidence" value="ECO:0007669"/>
    <property type="project" value="TreeGrafter"/>
</dbReference>
<dbReference type="SMART" id="SM00326">
    <property type="entry name" value="SH3"/>
    <property type="match status" value="1"/>
</dbReference>
<evidence type="ECO:0000313" key="5">
    <source>
        <dbReference type="Proteomes" id="UP000095282"/>
    </source>
</evidence>
<dbReference type="PANTHER" id="PTHR22834:SF20">
    <property type="entry name" value="SH3 DOMAIN-CONTAINING PROTEIN"/>
    <property type="match status" value="1"/>
</dbReference>
<name>A0A1I7U2L5_9PELO</name>
<dbReference type="InterPro" id="IPR001452">
    <property type="entry name" value="SH3_domain"/>
</dbReference>
<evidence type="ECO:0000256" key="3">
    <source>
        <dbReference type="SAM" id="MobiDB-lite"/>
    </source>
</evidence>
<keyword evidence="1 2" id="KW-0728">SH3 domain</keyword>
<dbReference type="WBParaSite" id="Csp11.Scaffold629.g14218.t1">
    <property type="protein sequence ID" value="Csp11.Scaffold629.g14218.t1"/>
    <property type="gene ID" value="Csp11.Scaffold629.g14218"/>
</dbReference>
<keyword evidence="5" id="KW-1185">Reference proteome</keyword>
<reference evidence="6" key="1">
    <citation type="submission" date="2016-11" db="UniProtKB">
        <authorList>
            <consortium name="WormBaseParasite"/>
        </authorList>
    </citation>
    <scope>IDENTIFICATION</scope>
</reference>
<dbReference type="FunFam" id="1.20.1270.60:FF:000122">
    <property type="entry name" value="Protein CBG22463"/>
    <property type="match status" value="1"/>
</dbReference>
<dbReference type="Gene3D" id="2.30.30.40">
    <property type="entry name" value="SH3 Domains"/>
    <property type="match status" value="1"/>
</dbReference>